<dbReference type="PANTHER" id="PTHR31973:SF187">
    <property type="entry name" value="MUTATOR TRANSPOSASE MUDRA PROTEIN"/>
    <property type="match status" value="1"/>
</dbReference>
<dbReference type="HOGENOM" id="CLU_176698_0_0_1"/>
<evidence type="ECO:0000313" key="3">
    <source>
        <dbReference type="Proteomes" id="UP000032141"/>
    </source>
</evidence>
<dbReference type="AlphaFoldDB" id="A0A0D3A0F7"/>
<evidence type="ECO:0000313" key="2">
    <source>
        <dbReference type="EnsemblPlants" id="Bo17813s010.1"/>
    </source>
</evidence>
<dbReference type="Gramene" id="Bo17813s010.1">
    <property type="protein sequence ID" value="Bo17813s010.1"/>
    <property type="gene ID" value="Bo17813s010"/>
</dbReference>
<keyword evidence="3" id="KW-1185">Reference proteome</keyword>
<dbReference type="EnsemblPlants" id="Bo17813s010.1">
    <property type="protein sequence ID" value="Bo17813s010.1"/>
    <property type="gene ID" value="Bo17813s010"/>
</dbReference>
<reference evidence="2" key="1">
    <citation type="journal article" date="2014" name="Genome Biol.">
        <title>Transcriptome and methylome profiling reveals relics of genome dominance in the mesopolyploid Brassica oleracea.</title>
        <authorList>
            <person name="Parkin I.A."/>
            <person name="Koh C."/>
            <person name="Tang H."/>
            <person name="Robinson S.J."/>
            <person name="Kagale S."/>
            <person name="Clarke W.E."/>
            <person name="Town C.D."/>
            <person name="Nixon J."/>
            <person name="Krishnakumar V."/>
            <person name="Bidwell S.L."/>
            <person name="Denoeud F."/>
            <person name="Belcram H."/>
            <person name="Links M.G."/>
            <person name="Just J."/>
            <person name="Clarke C."/>
            <person name="Bender T."/>
            <person name="Huebert T."/>
            <person name="Mason A.S."/>
            <person name="Pires J.C."/>
            <person name="Barker G."/>
            <person name="Moore J."/>
            <person name="Walley P.G."/>
            <person name="Manoli S."/>
            <person name="Batley J."/>
            <person name="Edwards D."/>
            <person name="Nelson M.N."/>
            <person name="Wang X."/>
            <person name="Paterson A.H."/>
            <person name="King G."/>
            <person name="Bancroft I."/>
            <person name="Chalhoub B."/>
            <person name="Sharpe A.G."/>
        </authorList>
    </citation>
    <scope>NUCLEOTIDE SEQUENCE [LARGE SCALE GENOMIC DNA]</scope>
    <source>
        <strain evidence="2">cv. TO1000</strain>
    </source>
</reference>
<organism evidence="2 3">
    <name type="scientific">Brassica oleracea var. oleracea</name>
    <dbReference type="NCBI Taxonomy" id="109376"/>
    <lineage>
        <taxon>Eukaryota</taxon>
        <taxon>Viridiplantae</taxon>
        <taxon>Streptophyta</taxon>
        <taxon>Embryophyta</taxon>
        <taxon>Tracheophyta</taxon>
        <taxon>Spermatophyta</taxon>
        <taxon>Magnoliopsida</taxon>
        <taxon>eudicotyledons</taxon>
        <taxon>Gunneridae</taxon>
        <taxon>Pentapetalae</taxon>
        <taxon>rosids</taxon>
        <taxon>malvids</taxon>
        <taxon>Brassicales</taxon>
        <taxon>Brassicaceae</taxon>
        <taxon>Brassiceae</taxon>
        <taxon>Brassica</taxon>
    </lineage>
</organism>
<protein>
    <recommendedName>
        <fullName evidence="1">MULE transposase domain-containing protein</fullName>
    </recommendedName>
</protein>
<dbReference type="STRING" id="109376.A0A0D3A0F7"/>
<accession>A0A0D3A0F7</accession>
<dbReference type="InterPro" id="IPR018289">
    <property type="entry name" value="MULE_transposase_dom"/>
</dbReference>
<dbReference type="OMA" id="NNINWEW"/>
<proteinExistence type="predicted"/>
<feature type="domain" description="MULE transposase" evidence="1">
    <location>
        <begin position="47"/>
        <end position="95"/>
    </location>
</feature>
<dbReference type="PANTHER" id="PTHR31973">
    <property type="entry name" value="POLYPROTEIN, PUTATIVE-RELATED"/>
    <property type="match status" value="1"/>
</dbReference>
<evidence type="ECO:0000259" key="1">
    <source>
        <dbReference type="Pfam" id="PF10551"/>
    </source>
</evidence>
<sequence length="106" mass="12049">MRTNPESKVVIETIPGATPTSKQRFDRMYVCFTSQRETWIESCRPIIGLDGAFLKWDIKGQLLAAVGRDGDNRIVPIAWAVVEIENNINWEWFVKLLKADLGLENG</sequence>
<name>A0A0D3A0F7_BRAOL</name>
<reference evidence="2" key="2">
    <citation type="submission" date="2015-06" db="UniProtKB">
        <authorList>
            <consortium name="EnsemblPlants"/>
        </authorList>
    </citation>
    <scope>IDENTIFICATION</scope>
</reference>
<dbReference type="eggNOG" id="ENOG502QU1T">
    <property type="taxonomic scope" value="Eukaryota"/>
</dbReference>
<dbReference type="Proteomes" id="UP000032141">
    <property type="component" value="Unassembled WGS sequence"/>
</dbReference>
<dbReference type="Pfam" id="PF10551">
    <property type="entry name" value="MULE"/>
    <property type="match status" value="1"/>
</dbReference>